<sequence length="139" mass="15157" precursor="true">MQTHSVVALLVVVVFSKAAALATSVPHVVASSIQAAAAKVKEDFSTPRAAVETFFAAAAARDVDLLSRCFTDGPKEFEPLRKKQVPERELEGFSQEFGVGKVVSVEQGEQAAYVMVKLKSRDEKIEMRKVGNAWKISDF</sequence>
<dbReference type="AlphaFoldDB" id="A0A143PMS0"/>
<name>A0A143PMS0_LUTPR</name>
<dbReference type="Proteomes" id="UP000076079">
    <property type="component" value="Chromosome"/>
</dbReference>
<accession>A0A143PMS0</accession>
<dbReference type="KEGG" id="abac:LuPra_02720"/>
<organism evidence="2 3">
    <name type="scientific">Luteitalea pratensis</name>
    <dbReference type="NCBI Taxonomy" id="1855912"/>
    <lineage>
        <taxon>Bacteria</taxon>
        <taxon>Pseudomonadati</taxon>
        <taxon>Acidobacteriota</taxon>
        <taxon>Vicinamibacteria</taxon>
        <taxon>Vicinamibacterales</taxon>
        <taxon>Vicinamibacteraceae</taxon>
        <taxon>Luteitalea</taxon>
    </lineage>
</organism>
<evidence type="ECO:0000256" key="1">
    <source>
        <dbReference type="SAM" id="SignalP"/>
    </source>
</evidence>
<evidence type="ECO:0008006" key="4">
    <source>
        <dbReference type="Google" id="ProtNLM"/>
    </source>
</evidence>
<keyword evidence="3" id="KW-1185">Reference proteome</keyword>
<feature type="chain" id="PRO_5007511741" description="Lumazine-binding domain protein" evidence="1">
    <location>
        <begin position="23"/>
        <end position="139"/>
    </location>
</feature>
<dbReference type="RefSeq" id="WP_110171250.1">
    <property type="nucleotide sequence ID" value="NZ_CP015136.1"/>
</dbReference>
<keyword evidence="1" id="KW-0732">Signal</keyword>
<evidence type="ECO:0000313" key="3">
    <source>
        <dbReference type="Proteomes" id="UP000076079"/>
    </source>
</evidence>
<gene>
    <name evidence="2" type="ORF">LuPra_02720</name>
</gene>
<proteinExistence type="predicted"/>
<protein>
    <recommendedName>
        <fullName evidence="4">Lumazine-binding domain protein</fullName>
    </recommendedName>
</protein>
<evidence type="ECO:0000313" key="2">
    <source>
        <dbReference type="EMBL" id="AMY09503.1"/>
    </source>
</evidence>
<reference evidence="2 3" key="1">
    <citation type="journal article" date="2016" name="Genome Announc.">
        <title>First Complete Genome Sequence of a Subdivision 6 Acidobacterium Strain.</title>
        <authorList>
            <person name="Huang S."/>
            <person name="Vieira S."/>
            <person name="Bunk B."/>
            <person name="Riedel T."/>
            <person name="Sproer C."/>
            <person name="Overmann J."/>
        </authorList>
    </citation>
    <scope>NUCLEOTIDE SEQUENCE [LARGE SCALE GENOMIC DNA]</scope>
    <source>
        <strain evidence="3">DSM 100886 HEG_-6_39</strain>
    </source>
</reference>
<reference evidence="3" key="2">
    <citation type="submission" date="2016-04" db="EMBL/GenBank/DDBJ databases">
        <title>First Complete Genome Sequence of a Subdivision 6 Acidobacterium.</title>
        <authorList>
            <person name="Huang S."/>
            <person name="Vieira S."/>
            <person name="Bunk B."/>
            <person name="Riedel T."/>
            <person name="Sproeer C."/>
            <person name="Overmann J."/>
        </authorList>
    </citation>
    <scope>NUCLEOTIDE SEQUENCE [LARGE SCALE GENOMIC DNA]</scope>
    <source>
        <strain evidence="3">DSM 100886 HEG_-6_39</strain>
    </source>
</reference>
<feature type="signal peptide" evidence="1">
    <location>
        <begin position="1"/>
        <end position="22"/>
    </location>
</feature>
<dbReference type="EMBL" id="CP015136">
    <property type="protein sequence ID" value="AMY09503.1"/>
    <property type="molecule type" value="Genomic_DNA"/>
</dbReference>